<dbReference type="STRING" id="171693.BN988_01632"/>
<accession>W9AJR4</accession>
<feature type="coiled-coil region" evidence="1">
    <location>
        <begin position="44"/>
        <end position="84"/>
    </location>
</feature>
<keyword evidence="1" id="KW-0175">Coiled coil</keyword>
<comment type="caution">
    <text evidence="2">The sequence shown here is derived from an EMBL/GenBank/DDBJ whole genome shotgun (WGS) entry which is preliminary data.</text>
</comment>
<evidence type="ECO:0000313" key="2">
    <source>
        <dbReference type="EMBL" id="CDO03132.1"/>
    </source>
</evidence>
<evidence type="ECO:0000256" key="1">
    <source>
        <dbReference type="SAM" id="Coils"/>
    </source>
</evidence>
<dbReference type="Proteomes" id="UP000028863">
    <property type="component" value="Unassembled WGS sequence"/>
</dbReference>
<reference evidence="2" key="2">
    <citation type="submission" date="2014-03" db="EMBL/GenBank/DDBJ databases">
        <authorList>
            <person name="Urmite Genomes"/>
        </authorList>
    </citation>
    <scope>NUCLEOTIDE SEQUENCE</scope>
    <source>
        <strain evidence="2">S1</strain>
    </source>
</reference>
<sequence>MAKIVDPNIFKEADRPKAEENLNQFENSLQPVFKSVTEANFSQAATSLRNAANYMDNLASLQNEKAMLDEAAELLKKINAEEARRNWF</sequence>
<protein>
    <submittedName>
        <fullName evidence="2">Uncharacterized protein</fullName>
    </submittedName>
</protein>
<dbReference type="eggNOG" id="ENOG5034CH4">
    <property type="taxonomic scope" value="Bacteria"/>
</dbReference>
<proteinExistence type="predicted"/>
<keyword evidence="3" id="KW-1185">Reference proteome</keyword>
<dbReference type="AlphaFoldDB" id="W9AJR4"/>
<evidence type="ECO:0000313" key="3">
    <source>
        <dbReference type="Proteomes" id="UP000028863"/>
    </source>
</evidence>
<name>W9AJR4_9BACI</name>
<gene>
    <name evidence="2" type="ORF">BN988_01632</name>
</gene>
<reference evidence="2" key="1">
    <citation type="submission" date="2014-03" db="EMBL/GenBank/DDBJ databases">
        <title>Draft genome sequencing of Oceanobacillus picturae strain S1 isolated from human gut.</title>
        <authorList>
            <person name="Croce O."/>
            <person name="Lagier J.C."/>
            <person name="Raoult D."/>
        </authorList>
    </citation>
    <scope>NUCLEOTIDE SEQUENCE [LARGE SCALE GENOMIC DNA]</scope>
    <source>
        <strain evidence="2">S1</strain>
    </source>
</reference>
<dbReference type="RefSeq" id="WP_036574819.1">
    <property type="nucleotide sequence ID" value="NZ_CABLBW010000001.1"/>
</dbReference>
<organism evidence="2 3">
    <name type="scientific">Oceanobacillus picturae</name>
    <dbReference type="NCBI Taxonomy" id="171693"/>
    <lineage>
        <taxon>Bacteria</taxon>
        <taxon>Bacillati</taxon>
        <taxon>Bacillota</taxon>
        <taxon>Bacilli</taxon>
        <taxon>Bacillales</taxon>
        <taxon>Bacillaceae</taxon>
        <taxon>Oceanobacillus</taxon>
    </lineage>
</organism>
<dbReference type="EMBL" id="CCAX010000001">
    <property type="protein sequence ID" value="CDO03132.1"/>
    <property type="molecule type" value="Genomic_DNA"/>
</dbReference>